<protein>
    <submittedName>
        <fullName evidence="7">Peptidoglycan D,D-transpeptidase FtsI family protein</fullName>
    </submittedName>
</protein>
<organism evidence="7 8">
    <name type="scientific">Brevundimonas staleyi</name>
    <dbReference type="NCBI Taxonomy" id="74326"/>
    <lineage>
        <taxon>Bacteria</taxon>
        <taxon>Pseudomonadati</taxon>
        <taxon>Pseudomonadota</taxon>
        <taxon>Alphaproteobacteria</taxon>
        <taxon>Caulobacterales</taxon>
        <taxon>Caulobacteraceae</taxon>
        <taxon>Brevundimonas</taxon>
    </lineage>
</organism>
<dbReference type="InterPro" id="IPR036138">
    <property type="entry name" value="PBP_dimer_sf"/>
</dbReference>
<proteinExistence type="predicted"/>
<keyword evidence="4" id="KW-0812">Transmembrane</keyword>
<dbReference type="PANTHER" id="PTHR30627">
    <property type="entry name" value="PEPTIDOGLYCAN D,D-TRANSPEPTIDASE"/>
    <property type="match status" value="1"/>
</dbReference>
<dbReference type="Gene3D" id="3.30.450.330">
    <property type="match status" value="1"/>
</dbReference>
<feature type="domain" description="Penicillin-binding protein dimerisation" evidence="6">
    <location>
        <begin position="98"/>
        <end position="201"/>
    </location>
</feature>
<keyword evidence="4" id="KW-1133">Transmembrane helix</keyword>
<dbReference type="SUPFAM" id="SSF56601">
    <property type="entry name" value="beta-lactamase/transpeptidase-like"/>
    <property type="match status" value="1"/>
</dbReference>
<dbReference type="InterPro" id="IPR050515">
    <property type="entry name" value="Beta-lactam/transpept"/>
</dbReference>
<evidence type="ECO:0000259" key="6">
    <source>
        <dbReference type="Pfam" id="PF03717"/>
    </source>
</evidence>
<feature type="transmembrane region" description="Helical" evidence="4">
    <location>
        <begin position="59"/>
        <end position="83"/>
    </location>
</feature>
<sequence length="579" mass="61715">MTVHDPRAYRPAPGAGRPLTSAVSPWLRWLGEAVWFVEHAFERARADARPEEDTRVRIFLIRAVFIAVFSGLAFGAANAALLAPRGGHGAAAVSGALQRADLTDRNGALLATNITHYGLYIDPAEVWDKEAAYRQIRRALPRISAERLRRVLNGDRRLIAQPGLTPAERQAVHALALGGVSFELEDRRVYPLNTSAAHLIGASDTGGQGTSGAELAFNDAIRAAGQRGEDFALSIDLRVQGVLENELAAMAAESQPKGAVGVIADTRTGEVLAMASWPTYDANQRGRASDDAALNRVTSGHYEMGSVFKTFTVAAAIDSGLADLDTMIDASQAYMIGNRRIQDFHATNKILSLEEVYLHSSNIGTSRMAVEMGADTMRSYFRKLGLLDAAPIELLESASPSGGRRWDDSSRASMSFGYGIMITPLQMTAATVALVNGGIYRPLSLRRGGTGAEGHRVVSAETSADIRQLMRANVLRGSGRAANAPGLRVGGKTGSANKLINGRYDFSRGVGSFASVFPADGPADAQRYVVFVLVDDPSNGSRQGGGVAAPVVGRTIDRIAGFLNVQRREDPPAAPVVRP</sequence>
<dbReference type="SUPFAM" id="SSF56519">
    <property type="entry name" value="Penicillin binding protein dimerisation domain"/>
    <property type="match status" value="1"/>
</dbReference>
<dbReference type="InterPro" id="IPR005311">
    <property type="entry name" value="PBP_dimer"/>
</dbReference>
<dbReference type="RefSeq" id="WP_374036931.1">
    <property type="nucleotide sequence ID" value="NZ_CP169082.1"/>
</dbReference>
<dbReference type="Pfam" id="PF00905">
    <property type="entry name" value="Transpeptidase"/>
    <property type="match status" value="1"/>
</dbReference>
<dbReference type="EMBL" id="JBHSLF010000054">
    <property type="protein sequence ID" value="MFC5345895.1"/>
    <property type="molecule type" value="Genomic_DNA"/>
</dbReference>
<dbReference type="Gene3D" id="3.90.1310.10">
    <property type="entry name" value="Penicillin-binding protein 2a (Domain 2)"/>
    <property type="match status" value="1"/>
</dbReference>
<keyword evidence="8" id="KW-1185">Reference proteome</keyword>
<comment type="caution">
    <text evidence="7">The sequence shown here is derived from an EMBL/GenBank/DDBJ whole genome shotgun (WGS) entry which is preliminary data.</text>
</comment>
<comment type="subcellular location">
    <subcellularLocation>
        <location evidence="1">Membrane</location>
    </subcellularLocation>
</comment>
<dbReference type="PANTHER" id="PTHR30627:SF1">
    <property type="entry name" value="PEPTIDOGLYCAN D,D-TRANSPEPTIDASE FTSI"/>
    <property type="match status" value="1"/>
</dbReference>
<evidence type="ECO:0000256" key="2">
    <source>
        <dbReference type="ARBA" id="ARBA00022645"/>
    </source>
</evidence>
<keyword evidence="2" id="KW-0645">Protease</keyword>
<evidence type="ECO:0000256" key="1">
    <source>
        <dbReference type="ARBA" id="ARBA00004370"/>
    </source>
</evidence>
<evidence type="ECO:0000256" key="3">
    <source>
        <dbReference type="ARBA" id="ARBA00023136"/>
    </source>
</evidence>
<evidence type="ECO:0000313" key="8">
    <source>
        <dbReference type="Proteomes" id="UP001596152"/>
    </source>
</evidence>
<evidence type="ECO:0000313" key="7">
    <source>
        <dbReference type="EMBL" id="MFC5345895.1"/>
    </source>
</evidence>
<dbReference type="Pfam" id="PF03717">
    <property type="entry name" value="PBP_dimer"/>
    <property type="match status" value="1"/>
</dbReference>
<keyword evidence="3 4" id="KW-0472">Membrane</keyword>
<dbReference type="Gene3D" id="3.40.710.10">
    <property type="entry name" value="DD-peptidase/beta-lactamase superfamily"/>
    <property type="match status" value="1"/>
</dbReference>
<evidence type="ECO:0000256" key="4">
    <source>
        <dbReference type="SAM" id="Phobius"/>
    </source>
</evidence>
<feature type="domain" description="Penicillin-binding protein transpeptidase" evidence="5">
    <location>
        <begin position="261"/>
        <end position="555"/>
    </location>
</feature>
<dbReference type="Proteomes" id="UP001596152">
    <property type="component" value="Unassembled WGS sequence"/>
</dbReference>
<gene>
    <name evidence="7" type="ORF">ACFPIE_18415</name>
</gene>
<accession>A0ABW0FVY1</accession>
<dbReference type="InterPro" id="IPR001460">
    <property type="entry name" value="PCN-bd_Tpept"/>
</dbReference>
<keyword evidence="2" id="KW-0121">Carboxypeptidase</keyword>
<dbReference type="InterPro" id="IPR012338">
    <property type="entry name" value="Beta-lactam/transpept-like"/>
</dbReference>
<reference evidence="8" key="1">
    <citation type="journal article" date="2019" name="Int. J. Syst. Evol. Microbiol.">
        <title>The Global Catalogue of Microorganisms (GCM) 10K type strain sequencing project: providing services to taxonomists for standard genome sequencing and annotation.</title>
        <authorList>
            <consortium name="The Broad Institute Genomics Platform"/>
            <consortium name="The Broad Institute Genome Sequencing Center for Infectious Disease"/>
            <person name="Wu L."/>
            <person name="Ma J."/>
        </authorList>
    </citation>
    <scope>NUCLEOTIDE SEQUENCE [LARGE SCALE GENOMIC DNA]</scope>
    <source>
        <strain evidence="8">JCM 12125</strain>
    </source>
</reference>
<evidence type="ECO:0000259" key="5">
    <source>
        <dbReference type="Pfam" id="PF00905"/>
    </source>
</evidence>
<keyword evidence="2" id="KW-0378">Hydrolase</keyword>
<name>A0ABW0FVY1_9CAUL</name>